<dbReference type="SMART" id="SM00481">
    <property type="entry name" value="POLIIIAc"/>
    <property type="match status" value="1"/>
</dbReference>
<dbReference type="InterPro" id="IPR052018">
    <property type="entry name" value="PHP_domain"/>
</dbReference>
<feature type="domain" description="Polymerase/histidinol phosphatase N-terminal" evidence="1">
    <location>
        <begin position="2"/>
        <end position="67"/>
    </location>
</feature>
<name>A0AAU8ACB1_9FIRM</name>
<proteinExistence type="predicted"/>
<dbReference type="GO" id="GO:0035312">
    <property type="term" value="F:5'-3' DNA exonuclease activity"/>
    <property type="evidence" value="ECO:0007669"/>
    <property type="project" value="TreeGrafter"/>
</dbReference>
<dbReference type="Gene3D" id="3.20.20.140">
    <property type="entry name" value="Metal-dependent hydrolases"/>
    <property type="match status" value="1"/>
</dbReference>
<organism evidence="2">
    <name type="scientific">Christensenella massiliensis</name>
    <dbReference type="NCBI Taxonomy" id="1805714"/>
    <lineage>
        <taxon>Bacteria</taxon>
        <taxon>Bacillati</taxon>
        <taxon>Bacillota</taxon>
        <taxon>Clostridia</taxon>
        <taxon>Christensenellales</taxon>
        <taxon>Christensenellaceae</taxon>
        <taxon>Christensenella</taxon>
    </lineage>
</organism>
<evidence type="ECO:0000313" key="2">
    <source>
        <dbReference type="EMBL" id="XCC63469.1"/>
    </source>
</evidence>
<evidence type="ECO:0000259" key="1">
    <source>
        <dbReference type="SMART" id="SM00481"/>
    </source>
</evidence>
<gene>
    <name evidence="2" type="ORF">PUP29_06015</name>
</gene>
<reference evidence="2" key="1">
    <citation type="submission" date="2023-02" db="EMBL/GenBank/DDBJ databases">
        <title>Gut commensal Christensenella minuta modulates host metabolism via a new class of secondary bile acids.</title>
        <authorList>
            <person name="Liu C."/>
        </authorList>
    </citation>
    <scope>NUCLEOTIDE SEQUENCE</scope>
    <source>
        <strain evidence="2">CA70</strain>
    </source>
</reference>
<dbReference type="InterPro" id="IPR004013">
    <property type="entry name" value="PHP_dom"/>
</dbReference>
<dbReference type="Pfam" id="PF02811">
    <property type="entry name" value="PHP"/>
    <property type="match status" value="1"/>
</dbReference>
<accession>A0AAU8ACB1</accession>
<dbReference type="GO" id="GO:0004534">
    <property type="term" value="F:5'-3' RNA exonuclease activity"/>
    <property type="evidence" value="ECO:0007669"/>
    <property type="project" value="TreeGrafter"/>
</dbReference>
<dbReference type="CDD" id="cd07438">
    <property type="entry name" value="PHP_HisPPase_AMP"/>
    <property type="match status" value="1"/>
</dbReference>
<dbReference type="SUPFAM" id="SSF89550">
    <property type="entry name" value="PHP domain-like"/>
    <property type="match status" value="1"/>
</dbReference>
<dbReference type="RefSeq" id="WP_079546710.1">
    <property type="nucleotide sequence ID" value="NZ_CP117826.1"/>
</dbReference>
<dbReference type="Gene3D" id="1.10.150.650">
    <property type="match status" value="1"/>
</dbReference>
<dbReference type="PANTHER" id="PTHR42924:SF3">
    <property type="entry name" value="POLYMERASE_HISTIDINOL PHOSPHATASE N-TERMINAL DOMAIN-CONTAINING PROTEIN"/>
    <property type="match status" value="1"/>
</dbReference>
<dbReference type="AlphaFoldDB" id="A0AAU8ACB1"/>
<dbReference type="InterPro" id="IPR003141">
    <property type="entry name" value="Pol/His_phosphatase_N"/>
</dbReference>
<dbReference type="InterPro" id="IPR016195">
    <property type="entry name" value="Pol/histidinol_Pase-like"/>
</dbReference>
<sequence length="276" mass="30914">MIDLHMHSTASDGTDTPQEIITKCRKLGLKLSAVTDHDTMDSQPEAIRTARELKLRYLTGVEFSVRHIGELHILGYGMDTEDQELIAMMNDLRSSRVERVHEIIRVVQEHGMKISFEDVERFAKGNTLGRPHVALALIEKGYASDLQDAFTRYLNEEGSCYVQRRKLNPGQAIEMIRKTGGLPVLAHPKFVRTDDIEALVTELKEMGLGGIEAYYPAHSDADVERYVGIARRNGLLVTAGSDYHGAMRPYAAIACEKRTGPFLEESVKILAEKYAI</sequence>
<protein>
    <submittedName>
        <fullName evidence="2">PHP domain-containing protein</fullName>
    </submittedName>
</protein>
<dbReference type="PANTHER" id="PTHR42924">
    <property type="entry name" value="EXONUCLEASE"/>
    <property type="match status" value="1"/>
</dbReference>
<dbReference type="EMBL" id="CP117826">
    <property type="protein sequence ID" value="XCC63469.1"/>
    <property type="molecule type" value="Genomic_DNA"/>
</dbReference>